<name>A0ACC6PK70_9BACL</name>
<dbReference type="EMBL" id="JBBKAR010000061">
    <property type="protein sequence ID" value="MEJ8307177.1"/>
    <property type="molecule type" value="Genomic_DNA"/>
</dbReference>
<dbReference type="Proteomes" id="UP001380953">
    <property type="component" value="Unassembled WGS sequence"/>
</dbReference>
<gene>
    <name evidence="1" type="ORF">WKI47_24980</name>
</gene>
<evidence type="ECO:0000313" key="2">
    <source>
        <dbReference type="Proteomes" id="UP001380953"/>
    </source>
</evidence>
<proteinExistence type="predicted"/>
<evidence type="ECO:0000313" key="1">
    <source>
        <dbReference type="EMBL" id="MEJ8307177.1"/>
    </source>
</evidence>
<reference evidence="1" key="1">
    <citation type="submission" date="2024-03" db="EMBL/GenBank/DDBJ databases">
        <title>Whole genome sequecning of epiphytes from Marcgravia umbellata leaves.</title>
        <authorList>
            <person name="Kumar G."/>
            <person name="Savka M.A."/>
        </authorList>
    </citation>
    <scope>NUCLEOTIDE SEQUENCE</scope>
    <source>
        <strain evidence="1">RIT_BL5</strain>
    </source>
</reference>
<keyword evidence="2" id="KW-1185">Reference proteome</keyword>
<protein>
    <submittedName>
        <fullName evidence="1">CDP-alcohol phosphatidyltransferase family protein</fullName>
    </submittedName>
</protein>
<sequence>MRKMIPSALTLANLLSGFLAVLFIFKNELVPAICLISLGLLCDFFDGYCACKLDK</sequence>
<organism evidence="1 2">
    <name type="scientific">Saccharibacillus sacchari</name>
    <dbReference type="NCBI Taxonomy" id="456493"/>
    <lineage>
        <taxon>Bacteria</taxon>
        <taxon>Bacillati</taxon>
        <taxon>Bacillota</taxon>
        <taxon>Bacilli</taxon>
        <taxon>Bacillales</taxon>
        <taxon>Paenibacillaceae</taxon>
        <taxon>Saccharibacillus</taxon>
    </lineage>
</organism>
<comment type="caution">
    <text evidence="1">The sequence shown here is derived from an EMBL/GenBank/DDBJ whole genome shotgun (WGS) entry which is preliminary data.</text>
</comment>
<accession>A0ACC6PK70</accession>